<reference evidence="1 2" key="1">
    <citation type="submission" date="2023-11" db="EMBL/GenBank/DDBJ databases">
        <title>Unpublished Manusciprt.</title>
        <authorList>
            <person name="Saticioglu I.B."/>
            <person name="Ay H."/>
            <person name="Ajmi N."/>
            <person name="Altun S."/>
            <person name="Duman M."/>
        </authorList>
    </citation>
    <scope>NUCLEOTIDE SEQUENCE [LARGE SCALE GENOMIC DNA]</scope>
    <source>
        <strain evidence="1 2">Fl-318</strain>
    </source>
</reference>
<organism evidence="1 2">
    <name type="scientific">Flavobacterium cupriresistens</name>
    <dbReference type="NCBI Taxonomy" id="2893885"/>
    <lineage>
        <taxon>Bacteria</taxon>
        <taxon>Pseudomonadati</taxon>
        <taxon>Bacteroidota</taxon>
        <taxon>Flavobacteriia</taxon>
        <taxon>Flavobacteriales</taxon>
        <taxon>Flavobacteriaceae</taxon>
        <taxon>Flavobacterium</taxon>
    </lineage>
</organism>
<dbReference type="EMBL" id="JAWXVI010000009">
    <property type="protein sequence ID" value="MDX6191300.1"/>
    <property type="molecule type" value="Genomic_DNA"/>
</dbReference>
<evidence type="ECO:0000313" key="2">
    <source>
        <dbReference type="Proteomes" id="UP001273350"/>
    </source>
</evidence>
<dbReference type="RefSeq" id="WP_230002836.1">
    <property type="nucleotide sequence ID" value="NZ_CP087134.1"/>
</dbReference>
<name>A0ABU4RFC5_9FLAO</name>
<protein>
    <submittedName>
        <fullName evidence="1">Uncharacterized protein</fullName>
    </submittedName>
</protein>
<comment type="caution">
    <text evidence="1">The sequence shown here is derived from an EMBL/GenBank/DDBJ whole genome shotgun (WGS) entry which is preliminary data.</text>
</comment>
<proteinExistence type="predicted"/>
<keyword evidence="2" id="KW-1185">Reference proteome</keyword>
<evidence type="ECO:0000313" key="1">
    <source>
        <dbReference type="EMBL" id="MDX6191300.1"/>
    </source>
</evidence>
<dbReference type="Pfam" id="PF22337">
    <property type="entry name" value="Phage_fiber_rpt"/>
    <property type="match status" value="2"/>
</dbReference>
<dbReference type="Gene3D" id="6.10.140.2190">
    <property type="match status" value="1"/>
</dbReference>
<accession>A0ABU4RFC5</accession>
<dbReference type="InterPro" id="IPR054500">
    <property type="entry name" value="Phage_fiber_rpt"/>
</dbReference>
<gene>
    <name evidence="1" type="ORF">SGQ83_18240</name>
</gene>
<sequence>MITNINTILGWFKTGKKPTQKQFWDTWQSFWHKDEQIPQAKITDLTDALNAKTEKVQFEAHKIDKTAHAFLFEAKEDKNQKGIAGGYAPLNHFTKLASQYLDIVNDLISGGSASLLSAEQGMILQEQINTITILLTSDNSNLDTVQKIVDAIETIQATLSTILVNDLTSGGTAKALTAEMGKLLENKKVDKSPGKSLLADTEITRLGTLANYTHPVNHSPDIITQNPNNRFVTDDEKTTWNTKQPALGFIPENAANKNTVNGYAGLGADGKLLSSQLPALTINNTFVIASQAEMLALTVETGDIAVRTDLNKSFILKGTNPAVQSDWQELLTPTSDVTTVFGRNGAVTSQNGDYTANQITETAERKFQSATQQAFNDATSSIQTQLDAKKSNAIHTGDATGENVLTVKGINGTLLSGLATGILKNTTSTGVPVIAQVRTDYAEPTTALETGILKNTTSSGAHTIAVASDFPILNQDTTGTANNATNLAGQPASYYAPIYSPRLLGAPTAITPAPGSDSSQIATLGYVTIIDSDNVKKTGSQTISGHKTFNNFVMLDYGTLFLKRPDNSAYNMLTAIEDGMLLSPNSNGNFKTEISSHGIKFGRSSVQAELNTDNLTASRTFLVPNKSGTLALKDDFIVTSPGNTVNPAFIIPNGQLTTTPQNGAIERDSSGILWETHAGVRDKISVPDVPYKSITNLNTLFTGYRRSSVNTCQVHTESAFCPETGTSATWGILTSCKTDDTEDYGIQTYVSMGAVPNTYVRNCKNGIWTTWTKLS</sequence>
<dbReference type="Proteomes" id="UP001273350">
    <property type="component" value="Unassembled WGS sequence"/>
</dbReference>